<evidence type="ECO:0000313" key="1">
    <source>
        <dbReference type="EMBL" id="CCD56506.1"/>
    </source>
</evidence>
<dbReference type="Proteomes" id="UP000008177">
    <property type="component" value="Unplaced contigs"/>
</dbReference>
<accession>G2YY08</accession>
<dbReference type="InParanoid" id="G2YY08"/>
<name>G2YY08_BOTF4</name>
<organism evidence="1 2">
    <name type="scientific">Botryotinia fuckeliana (strain T4)</name>
    <name type="common">Noble rot fungus</name>
    <name type="synonym">Botrytis cinerea</name>
    <dbReference type="NCBI Taxonomy" id="999810"/>
    <lineage>
        <taxon>Eukaryota</taxon>
        <taxon>Fungi</taxon>
        <taxon>Dikarya</taxon>
        <taxon>Ascomycota</taxon>
        <taxon>Pezizomycotina</taxon>
        <taxon>Leotiomycetes</taxon>
        <taxon>Helotiales</taxon>
        <taxon>Sclerotiniaceae</taxon>
        <taxon>Botrytis</taxon>
    </lineage>
</organism>
<sequence length="38" mass="4414">MWSATNAELFSNHGARRCSRALCERPSRMRGWRTTEST</sequence>
<reference evidence="2" key="1">
    <citation type="journal article" date="2011" name="PLoS Genet.">
        <title>Genomic analysis of the necrotrophic fungal pathogens Sclerotinia sclerotiorum and Botrytis cinerea.</title>
        <authorList>
            <person name="Amselem J."/>
            <person name="Cuomo C.A."/>
            <person name="van Kan J.A."/>
            <person name="Viaud M."/>
            <person name="Benito E.P."/>
            <person name="Couloux A."/>
            <person name="Coutinho P.M."/>
            <person name="de Vries R.P."/>
            <person name="Dyer P.S."/>
            <person name="Fillinger S."/>
            <person name="Fournier E."/>
            <person name="Gout L."/>
            <person name="Hahn M."/>
            <person name="Kohn L."/>
            <person name="Lapalu N."/>
            <person name="Plummer K.M."/>
            <person name="Pradier J.M."/>
            <person name="Quevillon E."/>
            <person name="Sharon A."/>
            <person name="Simon A."/>
            <person name="ten Have A."/>
            <person name="Tudzynski B."/>
            <person name="Tudzynski P."/>
            <person name="Wincker P."/>
            <person name="Andrew M."/>
            <person name="Anthouard V."/>
            <person name="Beever R.E."/>
            <person name="Beffa R."/>
            <person name="Benoit I."/>
            <person name="Bouzid O."/>
            <person name="Brault B."/>
            <person name="Chen Z."/>
            <person name="Choquer M."/>
            <person name="Collemare J."/>
            <person name="Cotton P."/>
            <person name="Danchin E.G."/>
            <person name="Da Silva C."/>
            <person name="Gautier A."/>
            <person name="Giraud C."/>
            <person name="Giraud T."/>
            <person name="Gonzalez C."/>
            <person name="Grossetete S."/>
            <person name="Guldener U."/>
            <person name="Henrissat B."/>
            <person name="Howlett B.J."/>
            <person name="Kodira C."/>
            <person name="Kretschmer M."/>
            <person name="Lappartient A."/>
            <person name="Leroch M."/>
            <person name="Levis C."/>
            <person name="Mauceli E."/>
            <person name="Neuveglise C."/>
            <person name="Oeser B."/>
            <person name="Pearson M."/>
            <person name="Poulain J."/>
            <person name="Poussereau N."/>
            <person name="Quesneville H."/>
            <person name="Rascle C."/>
            <person name="Schumacher J."/>
            <person name="Segurens B."/>
            <person name="Sexton A."/>
            <person name="Silva E."/>
            <person name="Sirven C."/>
            <person name="Soanes D.M."/>
            <person name="Talbot N.J."/>
            <person name="Templeton M."/>
            <person name="Yandava C."/>
            <person name="Yarden O."/>
            <person name="Zeng Q."/>
            <person name="Rollins J.A."/>
            <person name="Lebrun M.H."/>
            <person name="Dickman M."/>
        </authorList>
    </citation>
    <scope>NUCLEOTIDE SEQUENCE [LARGE SCALE GENOMIC DNA]</scope>
    <source>
        <strain evidence="2">T4</strain>
    </source>
</reference>
<dbReference type="AlphaFoldDB" id="G2YY08"/>
<protein>
    <submittedName>
        <fullName evidence="1">Uncharacterized protein</fullName>
    </submittedName>
</protein>
<proteinExistence type="predicted"/>
<evidence type="ECO:0000313" key="2">
    <source>
        <dbReference type="Proteomes" id="UP000008177"/>
    </source>
</evidence>
<dbReference type="EMBL" id="FQ790360">
    <property type="protein sequence ID" value="CCD56506.1"/>
    <property type="molecule type" value="Genomic_DNA"/>
</dbReference>
<dbReference type="HOGENOM" id="CLU_3335500_0_0_1"/>
<gene>
    <name evidence="1" type="ORF">BofuT4_uP146750.1</name>
</gene>